<evidence type="ECO:0000256" key="1">
    <source>
        <dbReference type="SAM" id="Phobius"/>
    </source>
</evidence>
<keyword evidence="1" id="KW-0812">Transmembrane</keyword>
<keyword evidence="1" id="KW-1133">Transmembrane helix</keyword>
<dbReference type="InterPro" id="IPR018730">
    <property type="entry name" value="DUF2273"/>
</dbReference>
<comment type="caution">
    <text evidence="2">The sequence shown here is derived from an EMBL/GenBank/DDBJ whole genome shotgun (WGS) entry which is preliminary data.</text>
</comment>
<proteinExistence type="predicted"/>
<dbReference type="RefSeq" id="WP_096182636.1">
    <property type="nucleotide sequence ID" value="NZ_BDUF01000068.1"/>
</dbReference>
<evidence type="ECO:0008006" key="4">
    <source>
        <dbReference type="Google" id="ProtNLM"/>
    </source>
</evidence>
<dbReference type="EMBL" id="BDUF01000068">
    <property type="protein sequence ID" value="GAX90912.1"/>
    <property type="molecule type" value="Genomic_DNA"/>
</dbReference>
<feature type="transmembrane region" description="Helical" evidence="1">
    <location>
        <begin position="12"/>
        <end position="32"/>
    </location>
</feature>
<name>A0A292YE17_9BACL</name>
<keyword evidence="3" id="KW-1185">Reference proteome</keyword>
<dbReference type="Pfam" id="PF10031">
    <property type="entry name" value="DUF2273"/>
    <property type="match status" value="1"/>
</dbReference>
<sequence length="74" mass="8594">MWNHIKDFLQRANLRTLGMLTGAILGVLYLIVGFWKSIVFAGFIVAGYLVGRWLDSQEDWRDVVERLIPNKTRD</sequence>
<evidence type="ECO:0000313" key="2">
    <source>
        <dbReference type="EMBL" id="GAX90912.1"/>
    </source>
</evidence>
<keyword evidence="1" id="KW-0472">Membrane</keyword>
<evidence type="ECO:0000313" key="3">
    <source>
        <dbReference type="Proteomes" id="UP000217785"/>
    </source>
</evidence>
<gene>
    <name evidence="2" type="ORF">EFBL_2554</name>
</gene>
<dbReference type="Proteomes" id="UP000217785">
    <property type="component" value="Unassembled WGS sequence"/>
</dbReference>
<accession>A0A292YE17</accession>
<organism evidence="2 3">
    <name type="scientific">Effusibacillus lacus</name>
    <dbReference type="NCBI Taxonomy" id="1348429"/>
    <lineage>
        <taxon>Bacteria</taxon>
        <taxon>Bacillati</taxon>
        <taxon>Bacillota</taxon>
        <taxon>Bacilli</taxon>
        <taxon>Bacillales</taxon>
        <taxon>Alicyclobacillaceae</taxon>
        <taxon>Effusibacillus</taxon>
    </lineage>
</organism>
<dbReference type="OrthoDB" id="1798631at2"/>
<reference evidence="3" key="1">
    <citation type="submission" date="2017-07" db="EMBL/GenBank/DDBJ databases">
        <title>Draft genome sequence of Effusibacillus lacus strain skLN1.</title>
        <authorList>
            <person name="Watanabe M."/>
            <person name="Kojima H."/>
            <person name="Fukui M."/>
        </authorList>
    </citation>
    <scope>NUCLEOTIDE SEQUENCE [LARGE SCALE GENOMIC DNA]</scope>
    <source>
        <strain evidence="3">skLN1</strain>
    </source>
</reference>
<dbReference type="AlphaFoldDB" id="A0A292YE17"/>
<protein>
    <recommendedName>
        <fullName evidence="4">DUF2273 domain-containing protein</fullName>
    </recommendedName>
</protein>